<keyword evidence="1" id="KW-0328">Glycosyltransferase</keyword>
<dbReference type="InterPro" id="IPR004629">
    <property type="entry name" value="WecG_TagA_CpsF"/>
</dbReference>
<dbReference type="EMBL" id="RQXT01000070">
    <property type="protein sequence ID" value="RRH90213.1"/>
    <property type="molecule type" value="Genomic_DNA"/>
</dbReference>
<dbReference type="Proteomes" id="UP000273786">
    <property type="component" value="Unassembled WGS sequence"/>
</dbReference>
<sequence>MSADTVNTSSRVQLRGRTASQALPTEIIGGVSIATLSRVETARLMVDMALRARGSGLAPCICSSVNGQVLADLYVGRNRHRTQQLLACTHVLSADGQPLVFASRWLGNGALRDRSATTDLFHDVAKLAAAEGASFYMLGASEDESRSAVGNVRARYPGLRIVGRRNGYFASTDEELLAVQEINVLRPDILWVAMGFPRELEFCHRWRQELTNVGVMKTSGGLFNFLSGAHRRAPQWMQSAGLEWAHRLYLEPRRLLVRYATTNVIATWALLSKTRHAPR</sequence>
<comment type="caution">
    <text evidence="3">The sequence shown here is derived from an EMBL/GenBank/DDBJ whole genome shotgun (WGS) entry which is preliminary data.</text>
</comment>
<evidence type="ECO:0000313" key="4">
    <source>
        <dbReference type="Proteomes" id="UP000273786"/>
    </source>
</evidence>
<protein>
    <submittedName>
        <fullName evidence="3">Glycosyltransferase</fullName>
    </submittedName>
</protein>
<name>A0A3P3EUZ9_9HYPH</name>
<keyword evidence="2 3" id="KW-0808">Transferase</keyword>
<proteinExistence type="predicted"/>
<gene>
    <name evidence="3" type="ORF">EH240_33160</name>
</gene>
<dbReference type="OrthoDB" id="9771846at2"/>
<dbReference type="Pfam" id="PF03808">
    <property type="entry name" value="Glyco_tran_WecG"/>
    <property type="match status" value="1"/>
</dbReference>
<dbReference type="AlphaFoldDB" id="A0A3P3EUZ9"/>
<evidence type="ECO:0000256" key="2">
    <source>
        <dbReference type="ARBA" id="ARBA00022679"/>
    </source>
</evidence>
<dbReference type="GO" id="GO:0016758">
    <property type="term" value="F:hexosyltransferase activity"/>
    <property type="evidence" value="ECO:0007669"/>
    <property type="project" value="TreeGrafter"/>
</dbReference>
<dbReference type="CDD" id="cd06533">
    <property type="entry name" value="Glyco_transf_WecG_TagA"/>
    <property type="match status" value="1"/>
</dbReference>
<evidence type="ECO:0000313" key="3">
    <source>
        <dbReference type="EMBL" id="RRH90213.1"/>
    </source>
</evidence>
<keyword evidence="4" id="KW-1185">Reference proteome</keyword>
<dbReference type="PANTHER" id="PTHR34136">
    <property type="match status" value="1"/>
</dbReference>
<organism evidence="3 4">
    <name type="scientific">Mesorhizobium tamadayense</name>
    <dbReference type="NCBI Taxonomy" id="425306"/>
    <lineage>
        <taxon>Bacteria</taxon>
        <taxon>Pseudomonadati</taxon>
        <taxon>Pseudomonadota</taxon>
        <taxon>Alphaproteobacteria</taxon>
        <taxon>Hyphomicrobiales</taxon>
        <taxon>Phyllobacteriaceae</taxon>
        <taxon>Mesorhizobium</taxon>
    </lineage>
</organism>
<evidence type="ECO:0000256" key="1">
    <source>
        <dbReference type="ARBA" id="ARBA00022676"/>
    </source>
</evidence>
<dbReference type="NCBIfam" id="TIGR00696">
    <property type="entry name" value="wecG_tagA_cpsF"/>
    <property type="match status" value="1"/>
</dbReference>
<accession>A0A3P3EUZ9</accession>
<reference evidence="3 4" key="1">
    <citation type="submission" date="2018-11" db="EMBL/GenBank/DDBJ databases">
        <title>the genome of Mesorhizobium tamadayense DSM 28320.</title>
        <authorList>
            <person name="Gao J."/>
        </authorList>
    </citation>
    <scope>NUCLEOTIDE SEQUENCE [LARGE SCALE GENOMIC DNA]</scope>
    <source>
        <strain evidence="3 4">DSM 28320</strain>
    </source>
</reference>
<dbReference type="PANTHER" id="PTHR34136:SF1">
    <property type="entry name" value="UDP-N-ACETYL-D-MANNOSAMINURONIC ACID TRANSFERASE"/>
    <property type="match status" value="1"/>
</dbReference>